<dbReference type="RefSeq" id="WP_189772941.1">
    <property type="nucleotide sequence ID" value="NZ_BNCK01000008.1"/>
</dbReference>
<reference evidence="1" key="2">
    <citation type="submission" date="2020-09" db="EMBL/GenBank/DDBJ databases">
        <authorList>
            <person name="Sun Q."/>
            <person name="Kim S."/>
        </authorList>
    </citation>
    <scope>NUCLEOTIDE SEQUENCE</scope>
    <source>
        <strain evidence="1">KCTC 42731</strain>
    </source>
</reference>
<evidence type="ECO:0000313" key="1">
    <source>
        <dbReference type="EMBL" id="GHG01849.1"/>
    </source>
</evidence>
<dbReference type="PANTHER" id="PTHR40763:SF5">
    <property type="entry name" value="MEMBRANE PROTEIN"/>
    <property type="match status" value="1"/>
</dbReference>
<evidence type="ECO:0008006" key="3">
    <source>
        <dbReference type="Google" id="ProtNLM"/>
    </source>
</evidence>
<dbReference type="PANTHER" id="PTHR40763">
    <property type="entry name" value="MEMBRANE PROTEIN-RELATED"/>
    <property type="match status" value="1"/>
</dbReference>
<dbReference type="EMBL" id="BNCK01000008">
    <property type="protein sequence ID" value="GHG01849.1"/>
    <property type="molecule type" value="Genomic_DNA"/>
</dbReference>
<name>A0A919EN90_9GAMM</name>
<gene>
    <name evidence="1" type="ORF">GCM10017161_33300</name>
</gene>
<protein>
    <recommendedName>
        <fullName evidence="3">Cell wall-active antibiotics response LiaF-like C-terminal domain-containing protein</fullName>
    </recommendedName>
</protein>
<sequence>MPVKLEDRPTETVREEVIDQLIMNYSHGKLSFEAFERRLDTAMNSQDNVEIASLAEDLDLQVDRDYLDSKKQDFVPHYAPSEDEEVDYMVNIFGGSDRSGRWTVAREIRTLSIFGGCTLDFSEAVFTRQKTTLRVFCLFGGEEIYVPEHVNVVSKAFGIFGGVSNKAPSIADRNAPTLVIEGVAIFGGVDIRLKKTIKEKFVAFADSMRNMFNR</sequence>
<keyword evidence="2" id="KW-1185">Reference proteome</keyword>
<dbReference type="Proteomes" id="UP000623842">
    <property type="component" value="Unassembled WGS sequence"/>
</dbReference>
<comment type="caution">
    <text evidence="1">The sequence shown here is derived from an EMBL/GenBank/DDBJ whole genome shotgun (WGS) entry which is preliminary data.</text>
</comment>
<accession>A0A919EN90</accession>
<evidence type="ECO:0000313" key="2">
    <source>
        <dbReference type="Proteomes" id="UP000623842"/>
    </source>
</evidence>
<reference evidence="1" key="1">
    <citation type="journal article" date="2014" name="Int. J. Syst. Evol. Microbiol.">
        <title>Complete genome sequence of Corynebacterium casei LMG S-19264T (=DSM 44701T), isolated from a smear-ripened cheese.</title>
        <authorList>
            <consortium name="US DOE Joint Genome Institute (JGI-PGF)"/>
            <person name="Walter F."/>
            <person name="Albersmeier A."/>
            <person name="Kalinowski J."/>
            <person name="Ruckert C."/>
        </authorList>
    </citation>
    <scope>NUCLEOTIDE SEQUENCE</scope>
    <source>
        <strain evidence="1">KCTC 42731</strain>
    </source>
</reference>
<organism evidence="1 2">
    <name type="scientific">Thalassotalea marina</name>
    <dbReference type="NCBI Taxonomy" id="1673741"/>
    <lineage>
        <taxon>Bacteria</taxon>
        <taxon>Pseudomonadati</taxon>
        <taxon>Pseudomonadota</taxon>
        <taxon>Gammaproteobacteria</taxon>
        <taxon>Alteromonadales</taxon>
        <taxon>Colwelliaceae</taxon>
        <taxon>Thalassotalea</taxon>
    </lineage>
</organism>
<dbReference type="AlphaFoldDB" id="A0A919EN90"/>
<proteinExistence type="predicted"/>